<organism evidence="3 4">
    <name type="scientific">Linum tenue</name>
    <dbReference type="NCBI Taxonomy" id="586396"/>
    <lineage>
        <taxon>Eukaryota</taxon>
        <taxon>Viridiplantae</taxon>
        <taxon>Streptophyta</taxon>
        <taxon>Embryophyta</taxon>
        <taxon>Tracheophyta</taxon>
        <taxon>Spermatophyta</taxon>
        <taxon>Magnoliopsida</taxon>
        <taxon>eudicotyledons</taxon>
        <taxon>Gunneridae</taxon>
        <taxon>Pentapetalae</taxon>
        <taxon>rosids</taxon>
        <taxon>fabids</taxon>
        <taxon>Malpighiales</taxon>
        <taxon>Linaceae</taxon>
        <taxon>Linum</taxon>
    </lineage>
</organism>
<dbReference type="GO" id="GO:0008168">
    <property type="term" value="F:methyltransferase activity"/>
    <property type="evidence" value="ECO:0007669"/>
    <property type="project" value="UniProtKB-KW"/>
</dbReference>
<dbReference type="AlphaFoldDB" id="A0AAV0NB10"/>
<name>A0AAV0NB10_9ROSI</name>
<reference evidence="3" key="1">
    <citation type="submission" date="2022-08" db="EMBL/GenBank/DDBJ databases">
        <authorList>
            <person name="Gutierrez-Valencia J."/>
        </authorList>
    </citation>
    <scope>NUCLEOTIDE SEQUENCE</scope>
</reference>
<sequence length="90" mass="10431">MDPWVISNVLQPNLDWTGFLDLSVVHAVPVENFLKQAQHFVGMYHTVVVEYPLRTNMLDSCGCLMKITDRRFGRTHLAIYGPTWAQKKRK</sequence>
<comment type="caution">
    <text evidence="3">The sequence shown here is derived from an EMBL/GenBank/DDBJ whole genome shotgun (WGS) entry which is preliminary data.</text>
</comment>
<gene>
    <name evidence="3" type="ORF">LITE_LOCUS32488</name>
</gene>
<keyword evidence="1" id="KW-0489">Methyltransferase</keyword>
<dbReference type="EMBL" id="CAMGYJ010000008">
    <property type="protein sequence ID" value="CAI0455767.1"/>
    <property type="molecule type" value="Genomic_DNA"/>
</dbReference>
<keyword evidence="4" id="KW-1185">Reference proteome</keyword>
<dbReference type="PANTHER" id="PTHR43542">
    <property type="entry name" value="METHYLTRANSFERASE"/>
    <property type="match status" value="1"/>
</dbReference>
<protein>
    <submittedName>
        <fullName evidence="3">Uncharacterized protein</fullName>
    </submittedName>
</protein>
<dbReference type="Proteomes" id="UP001154282">
    <property type="component" value="Unassembled WGS sequence"/>
</dbReference>
<proteinExistence type="predicted"/>
<evidence type="ECO:0000313" key="3">
    <source>
        <dbReference type="EMBL" id="CAI0455767.1"/>
    </source>
</evidence>
<evidence type="ECO:0000256" key="2">
    <source>
        <dbReference type="ARBA" id="ARBA00022679"/>
    </source>
</evidence>
<evidence type="ECO:0000256" key="1">
    <source>
        <dbReference type="ARBA" id="ARBA00022603"/>
    </source>
</evidence>
<accession>A0AAV0NB10</accession>
<dbReference type="InterPro" id="IPR004398">
    <property type="entry name" value="RNA_MeTrfase_RsmD"/>
</dbReference>
<keyword evidence="2" id="KW-0808">Transferase</keyword>
<dbReference type="GO" id="GO:0031167">
    <property type="term" value="P:rRNA methylation"/>
    <property type="evidence" value="ECO:0007669"/>
    <property type="project" value="InterPro"/>
</dbReference>
<evidence type="ECO:0000313" key="4">
    <source>
        <dbReference type="Proteomes" id="UP001154282"/>
    </source>
</evidence>
<dbReference type="PANTHER" id="PTHR43542:SF1">
    <property type="entry name" value="METHYLTRANSFERASE"/>
    <property type="match status" value="1"/>
</dbReference>